<dbReference type="Proteomes" id="UP000824250">
    <property type="component" value="Unassembled WGS sequence"/>
</dbReference>
<dbReference type="EMBL" id="DVGC01000038">
    <property type="protein sequence ID" value="HIR05721.1"/>
    <property type="molecule type" value="Genomic_DNA"/>
</dbReference>
<reference evidence="2" key="1">
    <citation type="submission" date="2020-10" db="EMBL/GenBank/DDBJ databases">
        <authorList>
            <person name="Gilroy R."/>
        </authorList>
    </citation>
    <scope>NUCLEOTIDE SEQUENCE</scope>
    <source>
        <strain evidence="2">CHK180-2868</strain>
    </source>
</reference>
<dbReference type="AlphaFoldDB" id="A0A9D1A457"/>
<dbReference type="InterPro" id="IPR003646">
    <property type="entry name" value="SH3-like_bac-type"/>
</dbReference>
<reference evidence="2" key="2">
    <citation type="journal article" date="2021" name="PeerJ">
        <title>Extensive microbial diversity within the chicken gut microbiome revealed by metagenomics and culture.</title>
        <authorList>
            <person name="Gilroy R."/>
            <person name="Ravi A."/>
            <person name="Getino M."/>
            <person name="Pursley I."/>
            <person name="Horton D.L."/>
            <person name="Alikhan N.F."/>
            <person name="Baker D."/>
            <person name="Gharbi K."/>
            <person name="Hall N."/>
            <person name="Watson M."/>
            <person name="Adriaenssens E.M."/>
            <person name="Foster-Nyarko E."/>
            <person name="Jarju S."/>
            <person name="Secka A."/>
            <person name="Antonio M."/>
            <person name="Oren A."/>
            <person name="Chaudhuri R.R."/>
            <person name="La Ragione R."/>
            <person name="Hildebrand F."/>
            <person name="Pallen M.J."/>
        </authorList>
    </citation>
    <scope>NUCLEOTIDE SEQUENCE</scope>
    <source>
        <strain evidence="2">CHK180-2868</strain>
    </source>
</reference>
<evidence type="ECO:0000313" key="2">
    <source>
        <dbReference type="EMBL" id="HIR05721.1"/>
    </source>
</evidence>
<keyword evidence="2" id="KW-0378">Hydrolase</keyword>
<protein>
    <submittedName>
        <fullName evidence="2">Glycoside hydrolase</fullName>
    </submittedName>
</protein>
<dbReference type="InterPro" id="IPR017853">
    <property type="entry name" value="GH"/>
</dbReference>
<dbReference type="GO" id="GO:0005975">
    <property type="term" value="P:carbohydrate metabolic process"/>
    <property type="evidence" value="ECO:0007669"/>
    <property type="project" value="InterPro"/>
</dbReference>
<organism evidence="2 3">
    <name type="scientific">Candidatus Copromonas faecavium</name>
    <name type="common">nom. illeg.</name>
    <dbReference type="NCBI Taxonomy" id="2840740"/>
    <lineage>
        <taxon>Bacteria</taxon>
        <taxon>Bacillati</taxon>
        <taxon>Bacillota</taxon>
        <taxon>Clostridia</taxon>
        <taxon>Lachnospirales</taxon>
        <taxon>Lachnospiraceae</taxon>
        <taxon>Candidatus Copromonas (nom. illeg.)</taxon>
    </lineage>
</organism>
<evidence type="ECO:0000259" key="1">
    <source>
        <dbReference type="PROSITE" id="PS51910"/>
    </source>
</evidence>
<proteinExistence type="predicted"/>
<dbReference type="PANTHER" id="PTHR46066">
    <property type="entry name" value="CHITINASE DOMAIN-CONTAINING PROTEIN 1 FAMILY MEMBER"/>
    <property type="match status" value="1"/>
</dbReference>
<feature type="domain" description="GH18" evidence="1">
    <location>
        <begin position="241"/>
        <end position="548"/>
    </location>
</feature>
<dbReference type="InterPro" id="IPR001223">
    <property type="entry name" value="Glyco_hydro18_cat"/>
</dbReference>
<dbReference type="Pfam" id="PF08239">
    <property type="entry name" value="SH3_3"/>
    <property type="match status" value="1"/>
</dbReference>
<dbReference type="Gene3D" id="3.10.50.10">
    <property type="match status" value="1"/>
</dbReference>
<dbReference type="InterPro" id="IPR011583">
    <property type="entry name" value="Chitinase_II/V-like_cat"/>
</dbReference>
<dbReference type="InterPro" id="IPR029070">
    <property type="entry name" value="Chitinase_insertion_sf"/>
</dbReference>
<name>A0A9D1A457_9FIRM</name>
<dbReference type="PROSITE" id="PS51910">
    <property type="entry name" value="GH18_2"/>
    <property type="match status" value="1"/>
</dbReference>
<dbReference type="Gene3D" id="3.20.20.80">
    <property type="entry name" value="Glycosidases"/>
    <property type="match status" value="1"/>
</dbReference>
<dbReference type="Pfam" id="PF00704">
    <property type="entry name" value="Glyco_hydro_18"/>
    <property type="match status" value="1"/>
</dbReference>
<sequence length="548" mass="61741">MRKAMPVFAVLGLIFVVILGAAGVTLIQRYTPSKEQADLSEVFKVEGNEVALFYNNELQETTGIYESGETYLPISWVNAHINKRFYWDAGEQLLVYALPDQIVYADASTMGSGGAPLLLVREDEVYLTLGLIANYTNIQISAFDADEVKRVFVTDWGNREVAAVRRDGAVRVRGGIKSPVLTNVSRGQTVTILNAMEDWSCVVTPDGFVGYIENRRLGNEETREFTGNFVEPVYESTKMDEKIVLGWHQVTNMDANQELENVAAGTGGLNVISPTWFSLTDNEGNYRSLASKEYVEKAHSMGLQVWALLDNFSSDVQTEVLLSSTSTRRKLINSLMEDVREYDLDGLNMDFEGIREEAGVHYIQFLRELSISCREEGIILSVDNYVPSASTEFYDREEQGIVADYVIIMGYDEHYAGGEPGSVASIEFVKNGIENTLKDVPKEKLVNGVPFYTRLWTETDEGVDSRALGISAAKRWIEENDVELYWQEELGQYYGELPSDDGIQYLWMEEEDSLRQKMDVIKEHDLAGVACWKLGLEDEAAWESIRWD</sequence>
<evidence type="ECO:0000313" key="3">
    <source>
        <dbReference type="Proteomes" id="UP000824250"/>
    </source>
</evidence>
<dbReference type="PANTHER" id="PTHR46066:SF2">
    <property type="entry name" value="CHITINASE DOMAIN-CONTAINING PROTEIN 1"/>
    <property type="match status" value="1"/>
</dbReference>
<dbReference type="GO" id="GO:0008061">
    <property type="term" value="F:chitin binding"/>
    <property type="evidence" value="ECO:0007669"/>
    <property type="project" value="InterPro"/>
</dbReference>
<dbReference type="Gene3D" id="2.30.30.40">
    <property type="entry name" value="SH3 Domains"/>
    <property type="match status" value="1"/>
</dbReference>
<dbReference type="SMART" id="SM00636">
    <property type="entry name" value="Glyco_18"/>
    <property type="match status" value="1"/>
</dbReference>
<accession>A0A9D1A457</accession>
<dbReference type="SUPFAM" id="SSF51445">
    <property type="entry name" value="(Trans)glycosidases"/>
    <property type="match status" value="1"/>
</dbReference>
<comment type="caution">
    <text evidence="2">The sequence shown here is derived from an EMBL/GenBank/DDBJ whole genome shotgun (WGS) entry which is preliminary data.</text>
</comment>
<gene>
    <name evidence="2" type="ORF">IAB28_07115</name>
</gene>
<dbReference type="GO" id="GO:0016787">
    <property type="term" value="F:hydrolase activity"/>
    <property type="evidence" value="ECO:0007669"/>
    <property type="project" value="UniProtKB-KW"/>
</dbReference>